<feature type="compositionally biased region" description="Basic and acidic residues" evidence="2">
    <location>
        <begin position="188"/>
        <end position="197"/>
    </location>
</feature>
<evidence type="ECO:0000256" key="3">
    <source>
        <dbReference type="SAM" id="Phobius"/>
    </source>
</evidence>
<evidence type="ECO:0000256" key="2">
    <source>
        <dbReference type="SAM" id="MobiDB-lite"/>
    </source>
</evidence>
<name>A0A915NUW7_9BILA</name>
<accession>A0A915NUW7</accession>
<evidence type="ECO:0000256" key="1">
    <source>
        <dbReference type="ARBA" id="ARBA00022737"/>
    </source>
</evidence>
<dbReference type="InterPro" id="IPR008160">
    <property type="entry name" value="Collagen"/>
</dbReference>
<feature type="transmembrane region" description="Helical" evidence="3">
    <location>
        <begin position="12"/>
        <end position="30"/>
    </location>
</feature>
<keyword evidence="4" id="KW-1185">Reference proteome</keyword>
<dbReference type="WBParaSite" id="scf7180000421113.g6326">
    <property type="protein sequence ID" value="scf7180000421113.g6326"/>
    <property type="gene ID" value="scf7180000421113.g6326"/>
</dbReference>
<evidence type="ECO:0000313" key="4">
    <source>
        <dbReference type="Proteomes" id="UP000887560"/>
    </source>
</evidence>
<keyword evidence="3" id="KW-0812">Transmembrane</keyword>
<dbReference type="PANTHER" id="PTHR24637:SF421">
    <property type="entry name" value="CUTICLE COLLAGEN DPY-2"/>
    <property type="match status" value="1"/>
</dbReference>
<keyword evidence="1" id="KW-0677">Repeat</keyword>
<organism evidence="4 5">
    <name type="scientific">Meloidogyne floridensis</name>
    <dbReference type="NCBI Taxonomy" id="298350"/>
    <lineage>
        <taxon>Eukaryota</taxon>
        <taxon>Metazoa</taxon>
        <taxon>Ecdysozoa</taxon>
        <taxon>Nematoda</taxon>
        <taxon>Chromadorea</taxon>
        <taxon>Rhabditida</taxon>
        <taxon>Tylenchina</taxon>
        <taxon>Tylenchomorpha</taxon>
        <taxon>Tylenchoidea</taxon>
        <taxon>Meloidogynidae</taxon>
        <taxon>Meloidogyninae</taxon>
        <taxon>Meloidogyne</taxon>
    </lineage>
</organism>
<sequence>MYLTQLASKISVFLSVAALACCAFFIPALIGKINKITEDLEAVKFFYLNLFLKLFLKEMAEFNKLQSRIWEKANFIGGENKGIEQNGNIGTFLLDKIRRQRRQTNDYPGGVSRTTAAGQCSCLAENKCPPGPPGPKGKPGMDGEAGKPGTPGPTGQHGCSPPVMIQQGEVNCRMCPNGPPGYPGPPGERGEDGKPGTDGEPGPKGLPGHPGPPGPQGIHGEAGMPGKAGPAGSPGRNGSTGGKGEVGAPGTKGQKGPQGVPGHSGPDGKPGMPGARGPPGNMGERGDQGKEG</sequence>
<feature type="compositionally biased region" description="Gly residues" evidence="2">
    <location>
        <begin position="238"/>
        <end position="247"/>
    </location>
</feature>
<reference evidence="5" key="1">
    <citation type="submission" date="2022-11" db="UniProtKB">
        <authorList>
            <consortium name="WormBaseParasite"/>
        </authorList>
    </citation>
    <scope>IDENTIFICATION</scope>
</reference>
<feature type="region of interest" description="Disordered" evidence="2">
    <location>
        <begin position="128"/>
        <end position="292"/>
    </location>
</feature>
<dbReference type="Proteomes" id="UP000887560">
    <property type="component" value="Unplaced"/>
</dbReference>
<keyword evidence="3" id="KW-0472">Membrane</keyword>
<dbReference type="PANTHER" id="PTHR24637">
    <property type="entry name" value="COLLAGEN"/>
    <property type="match status" value="1"/>
</dbReference>
<proteinExistence type="predicted"/>
<evidence type="ECO:0000313" key="5">
    <source>
        <dbReference type="WBParaSite" id="scf7180000421113.g6326"/>
    </source>
</evidence>
<dbReference type="AlphaFoldDB" id="A0A915NUW7"/>
<keyword evidence="3" id="KW-1133">Transmembrane helix</keyword>
<feature type="compositionally biased region" description="Pro residues" evidence="2">
    <location>
        <begin position="177"/>
        <end position="186"/>
    </location>
</feature>
<protein>
    <submittedName>
        <fullName evidence="5">Col_cuticle_N domain-containing protein</fullName>
    </submittedName>
</protein>
<dbReference type="Pfam" id="PF01391">
    <property type="entry name" value="Collagen"/>
    <property type="match status" value="1"/>
</dbReference>